<dbReference type="NCBIfam" id="NF037995">
    <property type="entry name" value="TRAP_S1"/>
    <property type="match status" value="1"/>
</dbReference>
<evidence type="ECO:0000313" key="3">
    <source>
        <dbReference type="EMBL" id="RDV05631.1"/>
    </source>
</evidence>
<feature type="signal peptide" evidence="2">
    <location>
        <begin position="1"/>
        <end position="21"/>
    </location>
</feature>
<organism evidence="3 4">
    <name type="scientific">Undibacter mobilis</name>
    <dbReference type="NCBI Taxonomy" id="2292256"/>
    <lineage>
        <taxon>Bacteria</taxon>
        <taxon>Pseudomonadati</taxon>
        <taxon>Pseudomonadota</taxon>
        <taxon>Alphaproteobacteria</taxon>
        <taxon>Hyphomicrobiales</taxon>
        <taxon>Nitrobacteraceae</taxon>
        <taxon>Undibacter</taxon>
    </lineage>
</organism>
<gene>
    <name evidence="3" type="ORF">DXH78_00930</name>
</gene>
<dbReference type="EMBL" id="QRGO01000001">
    <property type="protein sequence ID" value="RDV05631.1"/>
    <property type="molecule type" value="Genomic_DNA"/>
</dbReference>
<keyword evidence="4" id="KW-1185">Reference proteome</keyword>
<dbReference type="PANTHER" id="PTHR33376">
    <property type="match status" value="1"/>
</dbReference>
<dbReference type="RefSeq" id="WP_115517655.1">
    <property type="nucleotide sequence ID" value="NZ_QRGO01000001.1"/>
</dbReference>
<dbReference type="InterPro" id="IPR018389">
    <property type="entry name" value="DctP_fam"/>
</dbReference>
<name>A0A371BE45_9BRAD</name>
<dbReference type="Gene3D" id="3.40.190.170">
    <property type="entry name" value="Bacterial extracellular solute-binding protein, family 7"/>
    <property type="match status" value="1"/>
</dbReference>
<dbReference type="Pfam" id="PF03480">
    <property type="entry name" value="DctP"/>
    <property type="match status" value="1"/>
</dbReference>
<dbReference type="GO" id="GO:0055085">
    <property type="term" value="P:transmembrane transport"/>
    <property type="evidence" value="ECO:0007669"/>
    <property type="project" value="InterPro"/>
</dbReference>
<sequence>MRKIVALAALTSLAFASAATAQEITLRAVTSFAEKTTMSLGFERFIERVNEAGKGVIHINYIGGPKAMPPFEIGNALKNGVVDIANVTGAFYTNVMPEADAWKLRQVPMAEVRKNGGFEYMSKLYAQKMNAVFLATLTGDTPFHLYLNKKISSPDLTGLKLRITPVYRDFFQAQGATVVQTAPGEVYTALERGVVDGYGWPITGIFDLGWQEKTKYRVDPGFYTVEVSILVNKTTWDKLTPQQKGILQKAAEQGEQEGIGNFVKLNAEDTARQAKVGIETITFDAAASKLFVDKAYEAGWAGVIRQSPEHGPKLRDFLSKAK</sequence>
<reference evidence="4" key="1">
    <citation type="submission" date="2018-08" db="EMBL/GenBank/DDBJ databases">
        <authorList>
            <person name="Kim S.-J."/>
            <person name="Jung G.-Y."/>
        </authorList>
    </citation>
    <scope>NUCLEOTIDE SEQUENCE [LARGE SCALE GENOMIC DNA]</scope>
    <source>
        <strain evidence="4">GY_H</strain>
    </source>
</reference>
<keyword evidence="1 2" id="KW-0732">Signal</keyword>
<evidence type="ECO:0000256" key="2">
    <source>
        <dbReference type="SAM" id="SignalP"/>
    </source>
</evidence>
<accession>A0A371BE45</accession>
<dbReference type="InterPro" id="IPR038404">
    <property type="entry name" value="TRAP_DctP_sf"/>
</dbReference>
<protein>
    <submittedName>
        <fullName evidence="3">C4-dicarboxylate ABC transporter substrate-binding protein</fullName>
    </submittedName>
</protein>
<dbReference type="OrthoDB" id="6139617at2"/>
<dbReference type="AlphaFoldDB" id="A0A371BE45"/>
<evidence type="ECO:0000313" key="4">
    <source>
        <dbReference type="Proteomes" id="UP000263993"/>
    </source>
</evidence>
<evidence type="ECO:0000256" key="1">
    <source>
        <dbReference type="ARBA" id="ARBA00022729"/>
    </source>
</evidence>
<dbReference type="PANTHER" id="PTHR33376:SF5">
    <property type="entry name" value="EXTRACYTOPLASMIC SOLUTE RECEPTOR PROTEIN"/>
    <property type="match status" value="1"/>
</dbReference>
<comment type="caution">
    <text evidence="3">The sequence shown here is derived from an EMBL/GenBank/DDBJ whole genome shotgun (WGS) entry which is preliminary data.</text>
</comment>
<proteinExistence type="predicted"/>
<dbReference type="Proteomes" id="UP000263993">
    <property type="component" value="Unassembled WGS sequence"/>
</dbReference>
<feature type="chain" id="PRO_5017058850" evidence="2">
    <location>
        <begin position="22"/>
        <end position="322"/>
    </location>
</feature>